<protein>
    <submittedName>
        <fullName evidence="2">Uncharacterized protein</fullName>
    </submittedName>
</protein>
<dbReference type="AlphaFoldDB" id="A0AAV7IIB6"/>
<feature type="region of interest" description="Disordered" evidence="1">
    <location>
        <begin position="1"/>
        <end position="29"/>
    </location>
</feature>
<evidence type="ECO:0000313" key="3">
    <source>
        <dbReference type="Proteomes" id="UP000826195"/>
    </source>
</evidence>
<dbReference type="EMBL" id="JAHXZJ010001492">
    <property type="protein sequence ID" value="KAH0552239.1"/>
    <property type="molecule type" value="Genomic_DNA"/>
</dbReference>
<accession>A0AAV7IIB6</accession>
<sequence length="97" mass="11005">MADGRKKLSGYEYRKRALDKSKKEQEVLSKTPKLDDFFKKKECVIQQSESMNKDCTNLDHECGDARFTSTSKQTPSTSNSTNSTTTPSLPQNINHED</sequence>
<feature type="region of interest" description="Disordered" evidence="1">
    <location>
        <begin position="65"/>
        <end position="97"/>
    </location>
</feature>
<gene>
    <name evidence="2" type="ORF">KQX54_007590</name>
</gene>
<proteinExistence type="predicted"/>
<organism evidence="2 3">
    <name type="scientific">Cotesia glomerata</name>
    <name type="common">Lepidopteran parasitic wasp</name>
    <name type="synonym">Apanteles glomeratus</name>
    <dbReference type="NCBI Taxonomy" id="32391"/>
    <lineage>
        <taxon>Eukaryota</taxon>
        <taxon>Metazoa</taxon>
        <taxon>Ecdysozoa</taxon>
        <taxon>Arthropoda</taxon>
        <taxon>Hexapoda</taxon>
        <taxon>Insecta</taxon>
        <taxon>Pterygota</taxon>
        <taxon>Neoptera</taxon>
        <taxon>Endopterygota</taxon>
        <taxon>Hymenoptera</taxon>
        <taxon>Apocrita</taxon>
        <taxon>Ichneumonoidea</taxon>
        <taxon>Braconidae</taxon>
        <taxon>Microgastrinae</taxon>
        <taxon>Cotesia</taxon>
    </lineage>
</organism>
<reference evidence="2 3" key="1">
    <citation type="journal article" date="2021" name="J. Hered.">
        <title>A chromosome-level genome assembly of the parasitoid wasp, Cotesia glomerata (Hymenoptera: Braconidae).</title>
        <authorList>
            <person name="Pinto B.J."/>
            <person name="Weis J.J."/>
            <person name="Gamble T."/>
            <person name="Ode P.J."/>
            <person name="Paul R."/>
            <person name="Zaspel J.M."/>
        </authorList>
    </citation>
    <scope>NUCLEOTIDE SEQUENCE [LARGE SCALE GENOMIC DNA]</scope>
    <source>
        <strain evidence="2">CgM1</strain>
    </source>
</reference>
<keyword evidence="3" id="KW-1185">Reference proteome</keyword>
<feature type="compositionally biased region" description="Basic and acidic residues" evidence="1">
    <location>
        <begin position="12"/>
        <end position="29"/>
    </location>
</feature>
<name>A0AAV7IIB6_COTGL</name>
<comment type="caution">
    <text evidence="2">The sequence shown here is derived from an EMBL/GenBank/DDBJ whole genome shotgun (WGS) entry which is preliminary data.</text>
</comment>
<evidence type="ECO:0000313" key="2">
    <source>
        <dbReference type="EMBL" id="KAH0552239.1"/>
    </source>
</evidence>
<evidence type="ECO:0000256" key="1">
    <source>
        <dbReference type="SAM" id="MobiDB-lite"/>
    </source>
</evidence>
<dbReference type="Proteomes" id="UP000826195">
    <property type="component" value="Unassembled WGS sequence"/>
</dbReference>
<feature type="compositionally biased region" description="Low complexity" evidence="1">
    <location>
        <begin position="68"/>
        <end position="88"/>
    </location>
</feature>